<proteinExistence type="predicted"/>
<dbReference type="SUPFAM" id="SSF52540">
    <property type="entry name" value="P-loop containing nucleoside triphosphate hydrolases"/>
    <property type="match status" value="1"/>
</dbReference>
<evidence type="ECO:0000256" key="2">
    <source>
        <dbReference type="ARBA" id="ARBA00023134"/>
    </source>
</evidence>
<dbReference type="InterPro" id="IPR050227">
    <property type="entry name" value="Rab"/>
</dbReference>
<dbReference type="InterPro" id="IPR027417">
    <property type="entry name" value="P-loop_NTPase"/>
</dbReference>
<sequence length="289" mass="33534">MNQQKNYDFLVKYTIVGEEKSGKSKFLNRLTENKFENNYDITIGVEFGTITITQRCVKAKLQMCNTAGQECFRSIGRQYYRDAKLVLICVDLSKESEYAIQQIKFWVDEANHHKDEICKLLVIGTKQDIQKCESEVKLACSEMHLQFIPTSAKTNYNIQESAVKSLQIVGIFKFFFKPQTDPIIPDSKTVKFKFCGSGDDTELLKSCFQEYNNQLCFQLGKQKVRFDKGNDIYVFSDEFDRYGASKAKVVICINPVKYVRRTLETDKPTFFVHSTDDLQLVFLRIRSFM</sequence>
<dbReference type="SMART" id="SM00173">
    <property type="entry name" value="RAS"/>
    <property type="match status" value="1"/>
</dbReference>
<protein>
    <submittedName>
        <fullName evidence="3">Rab-like protein</fullName>
    </submittedName>
</protein>
<dbReference type="SMART" id="SM00174">
    <property type="entry name" value="RHO"/>
    <property type="match status" value="1"/>
</dbReference>
<organism evidence="3">
    <name type="scientific">Trepomonas sp. PC1</name>
    <dbReference type="NCBI Taxonomy" id="1076344"/>
    <lineage>
        <taxon>Eukaryota</taxon>
        <taxon>Metamonada</taxon>
        <taxon>Diplomonadida</taxon>
        <taxon>Hexamitidae</taxon>
        <taxon>Hexamitinae</taxon>
        <taxon>Trepomonas</taxon>
    </lineage>
</organism>
<name>A0A146KEB0_9EUKA</name>
<evidence type="ECO:0000313" key="3">
    <source>
        <dbReference type="EMBL" id="JAP93781.1"/>
    </source>
</evidence>
<keyword evidence="2" id="KW-0342">GTP-binding</keyword>
<dbReference type="PROSITE" id="PS51419">
    <property type="entry name" value="RAB"/>
    <property type="match status" value="1"/>
</dbReference>
<dbReference type="PANTHER" id="PTHR47977">
    <property type="entry name" value="RAS-RELATED PROTEIN RAB"/>
    <property type="match status" value="1"/>
</dbReference>
<dbReference type="GO" id="GO:0003924">
    <property type="term" value="F:GTPase activity"/>
    <property type="evidence" value="ECO:0007669"/>
    <property type="project" value="InterPro"/>
</dbReference>
<accession>A0A146KEB0</accession>
<dbReference type="FunFam" id="3.40.50.300:FF:001447">
    <property type="entry name" value="Ras-related protein Rab-1B"/>
    <property type="match status" value="1"/>
</dbReference>
<dbReference type="InterPro" id="IPR005225">
    <property type="entry name" value="Small_GTP-bd"/>
</dbReference>
<dbReference type="InterPro" id="IPR001806">
    <property type="entry name" value="Small_GTPase"/>
</dbReference>
<dbReference type="GO" id="GO:0005525">
    <property type="term" value="F:GTP binding"/>
    <property type="evidence" value="ECO:0007669"/>
    <property type="project" value="UniProtKB-KW"/>
</dbReference>
<dbReference type="CDD" id="cd00154">
    <property type="entry name" value="Rab"/>
    <property type="match status" value="1"/>
</dbReference>
<keyword evidence="1" id="KW-0547">Nucleotide-binding</keyword>
<dbReference type="EMBL" id="GDID01002825">
    <property type="protein sequence ID" value="JAP93781.1"/>
    <property type="molecule type" value="Transcribed_RNA"/>
</dbReference>
<dbReference type="NCBIfam" id="TIGR00231">
    <property type="entry name" value="small_GTP"/>
    <property type="match status" value="1"/>
</dbReference>
<dbReference type="Gene3D" id="3.40.50.300">
    <property type="entry name" value="P-loop containing nucleotide triphosphate hydrolases"/>
    <property type="match status" value="1"/>
</dbReference>
<reference evidence="3" key="1">
    <citation type="submission" date="2015-07" db="EMBL/GenBank/DDBJ databases">
        <title>Adaptation to a free-living lifestyle via gene acquisitions in the diplomonad Trepomonas sp. PC1.</title>
        <authorList>
            <person name="Xu F."/>
            <person name="Jerlstrom-Hultqvist J."/>
            <person name="Kolisko M."/>
            <person name="Simpson A.G.B."/>
            <person name="Roger A.J."/>
            <person name="Svard S.G."/>
            <person name="Andersson J.O."/>
        </authorList>
    </citation>
    <scope>NUCLEOTIDE SEQUENCE</scope>
    <source>
        <strain evidence="3">PC1</strain>
    </source>
</reference>
<dbReference type="AlphaFoldDB" id="A0A146KEB0"/>
<evidence type="ECO:0000256" key="1">
    <source>
        <dbReference type="ARBA" id="ARBA00022741"/>
    </source>
</evidence>
<dbReference type="Pfam" id="PF00071">
    <property type="entry name" value="Ras"/>
    <property type="match status" value="1"/>
</dbReference>
<dbReference type="PRINTS" id="PR00449">
    <property type="entry name" value="RASTRNSFRMNG"/>
</dbReference>
<gene>
    <name evidence="3" type="ORF">TPC1_13795</name>
</gene>
<dbReference type="SMART" id="SM00175">
    <property type="entry name" value="RAB"/>
    <property type="match status" value="1"/>
</dbReference>